<feature type="transmembrane region" description="Helical" evidence="8">
    <location>
        <begin position="103"/>
        <end position="123"/>
    </location>
</feature>
<feature type="transmembrane region" description="Helical" evidence="8">
    <location>
        <begin position="255"/>
        <end position="275"/>
    </location>
</feature>
<dbReference type="InterPro" id="IPR017452">
    <property type="entry name" value="GPCR_Rhodpsn_7TM"/>
</dbReference>
<evidence type="ECO:0000256" key="8">
    <source>
        <dbReference type="SAM" id="Phobius"/>
    </source>
</evidence>
<accession>A0AAV2IND4</accession>
<feature type="transmembrane region" description="Helical" evidence="8">
    <location>
        <begin position="161"/>
        <end position="180"/>
    </location>
</feature>
<keyword evidence="6" id="KW-0675">Receptor</keyword>
<dbReference type="InterPro" id="IPR000276">
    <property type="entry name" value="GPCR_Rhodpsn"/>
</dbReference>
<keyword evidence="4" id="KW-0297">G-protein coupled receptor</keyword>
<proteinExistence type="predicted"/>
<dbReference type="PROSITE" id="PS50262">
    <property type="entry name" value="G_PROTEIN_RECEP_F1_2"/>
    <property type="match status" value="1"/>
</dbReference>
<feature type="transmembrane region" description="Helical" evidence="8">
    <location>
        <begin position="215"/>
        <end position="235"/>
    </location>
</feature>
<dbReference type="InterPro" id="IPR019427">
    <property type="entry name" value="7TM_GPCR_serpentine_rcpt_Srw"/>
</dbReference>
<dbReference type="PANTHER" id="PTHR24243:SF208">
    <property type="entry name" value="PYROKININ-1 RECEPTOR"/>
    <property type="match status" value="1"/>
</dbReference>
<dbReference type="SUPFAM" id="SSF81321">
    <property type="entry name" value="Family A G protein-coupled receptor-like"/>
    <property type="match status" value="1"/>
</dbReference>
<feature type="transmembrane region" description="Helical" evidence="8">
    <location>
        <begin position="20"/>
        <end position="40"/>
    </location>
</feature>
<reference evidence="10 11" key="1">
    <citation type="submission" date="2024-04" db="EMBL/GenBank/DDBJ databases">
        <authorList>
            <consortium name="Genoscope - CEA"/>
            <person name="William W."/>
        </authorList>
    </citation>
    <scope>NUCLEOTIDE SEQUENCE [LARGE SCALE GENOMIC DNA]</scope>
</reference>
<dbReference type="PANTHER" id="PTHR24243">
    <property type="entry name" value="G-PROTEIN COUPLED RECEPTOR"/>
    <property type="match status" value="1"/>
</dbReference>
<evidence type="ECO:0000256" key="1">
    <source>
        <dbReference type="ARBA" id="ARBA00004141"/>
    </source>
</evidence>
<dbReference type="AlphaFoldDB" id="A0AAV2IND4"/>
<name>A0AAV2IND4_LYMST</name>
<dbReference type="Gene3D" id="1.20.1070.10">
    <property type="entry name" value="Rhodopsin 7-helix transmembrane proteins"/>
    <property type="match status" value="1"/>
</dbReference>
<protein>
    <recommendedName>
        <fullName evidence="9">G-protein coupled receptors family 1 profile domain-containing protein</fullName>
    </recommendedName>
</protein>
<feature type="transmembrane region" description="Helical" evidence="8">
    <location>
        <begin position="60"/>
        <end position="82"/>
    </location>
</feature>
<evidence type="ECO:0000313" key="10">
    <source>
        <dbReference type="EMBL" id="CAL1546759.1"/>
    </source>
</evidence>
<comment type="caution">
    <text evidence="10">The sequence shown here is derived from an EMBL/GenBank/DDBJ whole genome shotgun (WGS) entry which is preliminary data.</text>
</comment>
<keyword evidence="11" id="KW-1185">Reference proteome</keyword>
<evidence type="ECO:0000256" key="3">
    <source>
        <dbReference type="ARBA" id="ARBA00022989"/>
    </source>
</evidence>
<dbReference type="PRINTS" id="PR00237">
    <property type="entry name" value="GPCRRHODOPSN"/>
</dbReference>
<evidence type="ECO:0000256" key="4">
    <source>
        <dbReference type="ARBA" id="ARBA00023040"/>
    </source>
</evidence>
<evidence type="ECO:0000256" key="5">
    <source>
        <dbReference type="ARBA" id="ARBA00023136"/>
    </source>
</evidence>
<comment type="subcellular location">
    <subcellularLocation>
        <location evidence="1">Membrane</location>
        <topology evidence="1">Multi-pass membrane protein</topology>
    </subcellularLocation>
</comment>
<evidence type="ECO:0000256" key="6">
    <source>
        <dbReference type="ARBA" id="ARBA00023170"/>
    </source>
</evidence>
<feature type="domain" description="G-protein coupled receptors family 1 profile" evidence="9">
    <location>
        <begin position="1"/>
        <end position="274"/>
    </location>
</feature>
<evidence type="ECO:0000259" key="9">
    <source>
        <dbReference type="PROSITE" id="PS50262"/>
    </source>
</evidence>
<keyword evidence="7" id="KW-0807">Transducer</keyword>
<keyword evidence="2 8" id="KW-0812">Transmembrane</keyword>
<dbReference type="GO" id="GO:0008528">
    <property type="term" value="F:G protein-coupled peptide receptor activity"/>
    <property type="evidence" value="ECO:0007669"/>
    <property type="project" value="InterPro"/>
</dbReference>
<dbReference type="Proteomes" id="UP001497497">
    <property type="component" value="Unassembled WGS sequence"/>
</dbReference>
<keyword evidence="3 8" id="KW-1133">Transmembrane helix</keyword>
<evidence type="ECO:0000256" key="7">
    <source>
        <dbReference type="ARBA" id="ARBA00023224"/>
    </source>
</evidence>
<dbReference type="Pfam" id="PF10324">
    <property type="entry name" value="7TM_GPCR_Srw"/>
    <property type="match status" value="1"/>
</dbReference>
<organism evidence="10 11">
    <name type="scientific">Lymnaea stagnalis</name>
    <name type="common">Great pond snail</name>
    <name type="synonym">Helix stagnalis</name>
    <dbReference type="NCBI Taxonomy" id="6523"/>
    <lineage>
        <taxon>Eukaryota</taxon>
        <taxon>Metazoa</taxon>
        <taxon>Spiralia</taxon>
        <taxon>Lophotrochozoa</taxon>
        <taxon>Mollusca</taxon>
        <taxon>Gastropoda</taxon>
        <taxon>Heterobranchia</taxon>
        <taxon>Euthyneura</taxon>
        <taxon>Panpulmonata</taxon>
        <taxon>Hygrophila</taxon>
        <taxon>Lymnaeoidea</taxon>
        <taxon>Lymnaeidae</taxon>
        <taxon>Lymnaea</taxon>
    </lineage>
</organism>
<keyword evidence="5 8" id="KW-0472">Membrane</keyword>
<evidence type="ECO:0000256" key="2">
    <source>
        <dbReference type="ARBA" id="ARBA00022692"/>
    </source>
</evidence>
<gene>
    <name evidence="10" type="ORF">GSLYS_00020136001</name>
</gene>
<dbReference type="EMBL" id="CAXITT010000851">
    <property type="protein sequence ID" value="CAL1546759.1"/>
    <property type="molecule type" value="Genomic_DNA"/>
</dbReference>
<sequence>MLNMAVFWNQGFRDRVNISLFGLAVSDLLSLAAFLLMSLWSSPFRVHTDMSRLSREFLYLSSGVPHIAFARVTGWLTAFVAFERCLCIALPLEVRLILTNRRVALFVICSFCLTMALFASLFYTNRFAWKFFPEFNQTLLGMVYSEDRYPLENIMFPIDNLIPAFFSFVVVLICTIILAAELSRKTILNNEETKGLKDSSIQRISRKKLKVTKMVSILSVVYVVTYTPSVAANILSLCEPEFSLVGRYKNMCSFFYSFAFILEAVNSSVTVCVYYRMSAKFRMTFLIMFCTEFKG</sequence>
<evidence type="ECO:0000313" key="11">
    <source>
        <dbReference type="Proteomes" id="UP001497497"/>
    </source>
</evidence>
<dbReference type="GO" id="GO:0016020">
    <property type="term" value="C:membrane"/>
    <property type="evidence" value="ECO:0007669"/>
    <property type="project" value="UniProtKB-SubCell"/>
</dbReference>